<organism evidence="2 3">
    <name type="scientific">Acipenser ruthenus</name>
    <name type="common">Sterlet sturgeon</name>
    <dbReference type="NCBI Taxonomy" id="7906"/>
    <lineage>
        <taxon>Eukaryota</taxon>
        <taxon>Metazoa</taxon>
        <taxon>Chordata</taxon>
        <taxon>Craniata</taxon>
        <taxon>Vertebrata</taxon>
        <taxon>Euteleostomi</taxon>
        <taxon>Actinopterygii</taxon>
        <taxon>Chondrostei</taxon>
        <taxon>Acipenseriformes</taxon>
        <taxon>Acipenseridae</taxon>
        <taxon>Acipenser</taxon>
    </lineage>
</organism>
<feature type="compositionally biased region" description="Low complexity" evidence="1">
    <location>
        <begin position="161"/>
        <end position="183"/>
    </location>
</feature>
<protein>
    <submittedName>
        <fullName evidence="2">Uncharacterized protein</fullName>
    </submittedName>
</protein>
<sequence>MLIYLPVTYVFVSFATESHVEDPQETREEAHPNRAEEEDVKNIECPEEAKTINLEQMPSQFAARHIPETQSCKESTITSVERDLLAAQQQQCRLMAESNSIQRRLVGAVSRNYRCLNDLATSIRAQMALTASTQDRMVQVLERQEQTYQLLALQIMGSSSAASTSSEVTGGSAVPSTSSTPARSRARERGGCGRPAAELSPPAKHRRDK</sequence>
<gene>
    <name evidence="2" type="ORF">EOD39_11439</name>
</gene>
<evidence type="ECO:0000313" key="2">
    <source>
        <dbReference type="EMBL" id="RXM36811.1"/>
    </source>
</evidence>
<reference evidence="2 3" key="1">
    <citation type="submission" date="2019-01" db="EMBL/GenBank/DDBJ databases">
        <title>Draft Genome and Complete Hox-Cluster Characterization of the Sterlet Sturgeon (Acipenser ruthenus).</title>
        <authorList>
            <person name="Wei Q."/>
        </authorList>
    </citation>
    <scope>NUCLEOTIDE SEQUENCE [LARGE SCALE GENOMIC DNA]</scope>
    <source>
        <strain evidence="2">WHYD16114868_AA</strain>
        <tissue evidence="2">Blood</tissue>
    </source>
</reference>
<accession>A0A444UNR6</accession>
<proteinExistence type="predicted"/>
<keyword evidence="3" id="KW-1185">Reference proteome</keyword>
<feature type="region of interest" description="Disordered" evidence="1">
    <location>
        <begin position="18"/>
        <end position="40"/>
    </location>
</feature>
<dbReference type="AlphaFoldDB" id="A0A444UNR6"/>
<evidence type="ECO:0000313" key="3">
    <source>
        <dbReference type="Proteomes" id="UP000289886"/>
    </source>
</evidence>
<comment type="caution">
    <text evidence="2">The sequence shown here is derived from an EMBL/GenBank/DDBJ whole genome shotgun (WGS) entry which is preliminary data.</text>
</comment>
<name>A0A444UNR6_ACIRT</name>
<evidence type="ECO:0000256" key="1">
    <source>
        <dbReference type="SAM" id="MobiDB-lite"/>
    </source>
</evidence>
<feature type="region of interest" description="Disordered" evidence="1">
    <location>
        <begin position="161"/>
        <end position="209"/>
    </location>
</feature>
<dbReference type="Proteomes" id="UP000289886">
    <property type="component" value="Unassembled WGS sequence"/>
</dbReference>
<dbReference type="EMBL" id="SCEB01214178">
    <property type="protein sequence ID" value="RXM36811.1"/>
    <property type="molecule type" value="Genomic_DNA"/>
</dbReference>